<name>A0A4Y9ZQJ5_9AGAM</name>
<evidence type="ECO:0000259" key="1">
    <source>
        <dbReference type="Pfam" id="PF17667"/>
    </source>
</evidence>
<dbReference type="Pfam" id="PF17667">
    <property type="entry name" value="Pkinase_fungal"/>
    <property type="match status" value="1"/>
</dbReference>
<gene>
    <name evidence="2" type="ORF">EWM64_g7685</name>
</gene>
<comment type="caution">
    <text evidence="2">The sequence shown here is derived from an EMBL/GenBank/DDBJ whole genome shotgun (WGS) entry which is preliminary data.</text>
</comment>
<dbReference type="PANTHER" id="PTHR38248:SF2">
    <property type="entry name" value="FUNK1 11"/>
    <property type="match status" value="1"/>
</dbReference>
<proteinExistence type="predicted"/>
<evidence type="ECO:0000313" key="3">
    <source>
        <dbReference type="Proteomes" id="UP000298061"/>
    </source>
</evidence>
<dbReference type="AlphaFoldDB" id="A0A4Y9ZQJ5"/>
<dbReference type="Proteomes" id="UP000298061">
    <property type="component" value="Unassembled WGS sequence"/>
</dbReference>
<dbReference type="InterPro" id="IPR040976">
    <property type="entry name" value="Pkinase_fungal"/>
</dbReference>
<dbReference type="PANTHER" id="PTHR38248">
    <property type="entry name" value="FUNK1 6"/>
    <property type="match status" value="1"/>
</dbReference>
<keyword evidence="3" id="KW-1185">Reference proteome</keyword>
<dbReference type="EMBL" id="SFCI01001242">
    <property type="protein sequence ID" value="TFY76327.1"/>
    <property type="molecule type" value="Genomic_DNA"/>
</dbReference>
<organism evidence="2 3">
    <name type="scientific">Hericium alpestre</name>
    <dbReference type="NCBI Taxonomy" id="135208"/>
    <lineage>
        <taxon>Eukaryota</taxon>
        <taxon>Fungi</taxon>
        <taxon>Dikarya</taxon>
        <taxon>Basidiomycota</taxon>
        <taxon>Agaricomycotina</taxon>
        <taxon>Agaricomycetes</taxon>
        <taxon>Russulales</taxon>
        <taxon>Hericiaceae</taxon>
        <taxon>Hericium</taxon>
    </lineage>
</organism>
<dbReference type="OrthoDB" id="5569250at2759"/>
<accession>A0A4Y9ZQJ5</accession>
<feature type="domain" description="Fungal-type protein kinase" evidence="1">
    <location>
        <begin position="226"/>
        <end position="411"/>
    </location>
</feature>
<sequence>MRLSHGPTPIKSGLITTDACVFVKNIVYPQLKDDINRSMQGLLGVEEFVKAVWGFDEADLRWDEWMFKPSAKLQAEFRVPDEVDRYKPFCDMLDDAFDQWCKLPGPIRKRTVQLVPKEALAGLAEKEISTVAGVITWNGMPIVGEFKKWLIAQLQPPKPGSPMSAPELHPVDVFSSAGMKRRREMSADGPVKRQKSEHKSQPLATIQDLDLDEVTTQPGSEIFHLEAETKLTPITRDQIQLAGYANEIFAAVGNRRYVTGLFVRGDKVSLWYYDRIGVVRTKEFSILDPADSKLVVLMAVAMSVCDRDHLGFEPLLHPPTNVVSSSTVKDNILLLPANHTIDGSGVQVQHDVSFQVLGNKAIYIQYGVIGRGTVVYSVAAKDTGGLELPKGELVAKLSWPVKTRAAEDFLICDIRSKIGPTWSKHIPELICSMTLDGDALGLPRTLMPSLDDASEERVLRILIAPRAEALAKARSLEEFQAIFLHVHLYRHDLESFIYVLVWCAMHLRLDGTEQSRHPLLNSWTEGTWDNIYQAKYNLFSNFKTLDPIFRNIQPAFQPILPEWIVPLCELLKDIQQQQSNHDDNIYGKIWKRKAKTAAQQANEDAWNETREGLMTFENFMTMIGEDPDIPELAASP</sequence>
<reference evidence="2 3" key="1">
    <citation type="submission" date="2019-02" db="EMBL/GenBank/DDBJ databases">
        <title>Genome sequencing of the rare red list fungi Hericium alpestre (H. flagellum).</title>
        <authorList>
            <person name="Buettner E."/>
            <person name="Kellner H."/>
        </authorList>
    </citation>
    <scope>NUCLEOTIDE SEQUENCE [LARGE SCALE GENOMIC DNA]</scope>
    <source>
        <strain evidence="2 3">DSM 108284</strain>
    </source>
</reference>
<protein>
    <recommendedName>
        <fullName evidence="1">Fungal-type protein kinase domain-containing protein</fullName>
    </recommendedName>
</protein>
<evidence type="ECO:0000313" key="2">
    <source>
        <dbReference type="EMBL" id="TFY76327.1"/>
    </source>
</evidence>
<dbReference type="STRING" id="135208.A0A4Y9ZQJ5"/>